<dbReference type="AlphaFoldDB" id="A0AAD8KWK6"/>
<feature type="chain" id="PRO_5042154309" evidence="1">
    <location>
        <begin position="27"/>
        <end position="197"/>
    </location>
</feature>
<evidence type="ECO:0000313" key="2">
    <source>
        <dbReference type="EMBL" id="KAK1427090.1"/>
    </source>
</evidence>
<name>A0AAD8KWK6_TARER</name>
<proteinExistence type="predicted"/>
<evidence type="ECO:0000313" key="3">
    <source>
        <dbReference type="Proteomes" id="UP001229421"/>
    </source>
</evidence>
<evidence type="ECO:0000256" key="1">
    <source>
        <dbReference type="SAM" id="SignalP"/>
    </source>
</evidence>
<comment type="caution">
    <text evidence="2">The sequence shown here is derived from an EMBL/GenBank/DDBJ whole genome shotgun (WGS) entry which is preliminary data.</text>
</comment>
<protein>
    <submittedName>
        <fullName evidence="2">Uncharacterized protein</fullName>
    </submittedName>
</protein>
<dbReference type="EMBL" id="JAUHHV010000004">
    <property type="protein sequence ID" value="KAK1427090.1"/>
    <property type="molecule type" value="Genomic_DNA"/>
</dbReference>
<keyword evidence="3" id="KW-1185">Reference proteome</keyword>
<reference evidence="2" key="1">
    <citation type="journal article" date="2023" name="bioRxiv">
        <title>Improved chromosome-level genome assembly for marigold (Tagetes erecta).</title>
        <authorList>
            <person name="Jiang F."/>
            <person name="Yuan L."/>
            <person name="Wang S."/>
            <person name="Wang H."/>
            <person name="Xu D."/>
            <person name="Wang A."/>
            <person name="Fan W."/>
        </authorList>
    </citation>
    <scope>NUCLEOTIDE SEQUENCE</scope>
    <source>
        <strain evidence="2">WSJ</strain>
        <tissue evidence="2">Leaf</tissue>
    </source>
</reference>
<dbReference type="Proteomes" id="UP001229421">
    <property type="component" value="Unassembled WGS sequence"/>
</dbReference>
<gene>
    <name evidence="2" type="ORF">QVD17_15773</name>
</gene>
<feature type="signal peptide" evidence="1">
    <location>
        <begin position="1"/>
        <end position="26"/>
    </location>
</feature>
<organism evidence="2 3">
    <name type="scientific">Tagetes erecta</name>
    <name type="common">African marigold</name>
    <dbReference type="NCBI Taxonomy" id="13708"/>
    <lineage>
        <taxon>Eukaryota</taxon>
        <taxon>Viridiplantae</taxon>
        <taxon>Streptophyta</taxon>
        <taxon>Embryophyta</taxon>
        <taxon>Tracheophyta</taxon>
        <taxon>Spermatophyta</taxon>
        <taxon>Magnoliopsida</taxon>
        <taxon>eudicotyledons</taxon>
        <taxon>Gunneridae</taxon>
        <taxon>Pentapetalae</taxon>
        <taxon>asterids</taxon>
        <taxon>campanulids</taxon>
        <taxon>Asterales</taxon>
        <taxon>Asteraceae</taxon>
        <taxon>Asteroideae</taxon>
        <taxon>Heliantheae alliance</taxon>
        <taxon>Tageteae</taxon>
        <taxon>Tagetes</taxon>
    </lineage>
</organism>
<accession>A0AAD8KWK6</accession>
<sequence>MASSTLVIKSLMFSLVMLQIYYSSSAVTITLPPGAKIPRKWIEKLKFLDKHLPRHPATKNVDNLKGFKNLTPKAKLMLVNFIMSYRKARFHGQNLAKKYFGNENIKGFRWGYKAGKRIHSVASKCEDFMSVLDVICPSQPQTIPLPDNAIVHCIVEVATIKDRADKCLKVYEQDQYPEEAKCILHHPRTLVFNNCTA</sequence>
<keyword evidence="1" id="KW-0732">Signal</keyword>